<evidence type="ECO:0000256" key="1">
    <source>
        <dbReference type="ARBA" id="ARBA00022801"/>
    </source>
</evidence>
<dbReference type="Pfam" id="PF12697">
    <property type="entry name" value="Abhydrolase_6"/>
    <property type="match status" value="1"/>
</dbReference>
<keyword evidence="1 3" id="KW-0378">Hydrolase</keyword>
<dbReference type="InterPro" id="IPR050266">
    <property type="entry name" value="AB_hydrolase_sf"/>
</dbReference>
<dbReference type="EMBL" id="JABWTA010000001">
    <property type="protein sequence ID" value="NVE95003.1"/>
    <property type="molecule type" value="Genomic_DNA"/>
</dbReference>
<dbReference type="PANTHER" id="PTHR43798">
    <property type="entry name" value="MONOACYLGLYCEROL LIPASE"/>
    <property type="match status" value="1"/>
</dbReference>
<feature type="domain" description="AB hydrolase-1" evidence="2">
    <location>
        <begin position="32"/>
        <end position="230"/>
    </location>
</feature>
<name>A0A850HAI3_9SPHN</name>
<dbReference type="GO" id="GO:0016020">
    <property type="term" value="C:membrane"/>
    <property type="evidence" value="ECO:0007669"/>
    <property type="project" value="TreeGrafter"/>
</dbReference>
<dbReference type="GO" id="GO:0016787">
    <property type="term" value="F:hydrolase activity"/>
    <property type="evidence" value="ECO:0007669"/>
    <property type="project" value="UniProtKB-KW"/>
</dbReference>
<dbReference type="PANTHER" id="PTHR43798:SF31">
    <property type="entry name" value="AB HYDROLASE SUPERFAMILY PROTEIN YCLE"/>
    <property type="match status" value="1"/>
</dbReference>
<dbReference type="Proteomes" id="UP000546031">
    <property type="component" value="Unassembled WGS sequence"/>
</dbReference>
<evidence type="ECO:0000313" key="4">
    <source>
        <dbReference type="Proteomes" id="UP000546031"/>
    </source>
</evidence>
<gene>
    <name evidence="3" type="ORF">HUO12_08850</name>
</gene>
<evidence type="ECO:0000313" key="3">
    <source>
        <dbReference type="EMBL" id="NVE95003.1"/>
    </source>
</evidence>
<reference evidence="3 4" key="1">
    <citation type="submission" date="2020-06" db="EMBL/GenBank/DDBJ databases">
        <title>Altererythrobacter lutimaris sp. nov., a marine bacterium isolated from a tidal flat.</title>
        <authorList>
            <person name="Kim D."/>
            <person name="Yoo Y."/>
            <person name="Kim J.-J."/>
        </authorList>
    </citation>
    <scope>NUCLEOTIDE SEQUENCE [LARGE SCALE GENOMIC DNA]</scope>
    <source>
        <strain evidence="3 4">JGD-16</strain>
    </source>
</reference>
<dbReference type="RefSeq" id="WP_176273214.1">
    <property type="nucleotide sequence ID" value="NZ_JABWTA010000001.1"/>
</dbReference>
<dbReference type="AlphaFoldDB" id="A0A850HAI3"/>
<organism evidence="3 4">
    <name type="scientific">Altererythrobacter lutimaris</name>
    <dbReference type="NCBI Taxonomy" id="2743979"/>
    <lineage>
        <taxon>Bacteria</taxon>
        <taxon>Pseudomonadati</taxon>
        <taxon>Pseudomonadota</taxon>
        <taxon>Alphaproteobacteria</taxon>
        <taxon>Sphingomonadales</taxon>
        <taxon>Erythrobacteraceae</taxon>
        <taxon>Altererythrobacter</taxon>
    </lineage>
</organism>
<sequence>MIAQKGYSAFEGGQIHWRMWSPDEPSAPDLYCLHPAPFSGLAFANIAPLLAQDGRVIAPDYPGYGGSDPLAAEWPTIADYTASIASLVKELTGDHPIDLLGFHSGCFVAVEMALRQEVPVRKACLIDVPAMEAETAAKLADDHQEDVVLNEDIASLEPVWNSTFVKRLASQSADQSLAMFAERLRAGRKANAAFAAAFSYPWEARFRGFHMPSRVIATQSMLLDATRRAAAALSESELVERLDITRSVLDEAAAETASEVLAFLDKA</sequence>
<protein>
    <submittedName>
        <fullName evidence="3">Alpha/beta fold hydrolase</fullName>
    </submittedName>
</protein>
<keyword evidence="4" id="KW-1185">Reference proteome</keyword>
<proteinExistence type="predicted"/>
<accession>A0A850HAI3</accession>
<dbReference type="SUPFAM" id="SSF53474">
    <property type="entry name" value="alpha/beta-Hydrolases"/>
    <property type="match status" value="1"/>
</dbReference>
<dbReference type="InterPro" id="IPR029058">
    <property type="entry name" value="AB_hydrolase_fold"/>
</dbReference>
<comment type="caution">
    <text evidence="3">The sequence shown here is derived from an EMBL/GenBank/DDBJ whole genome shotgun (WGS) entry which is preliminary data.</text>
</comment>
<evidence type="ECO:0000259" key="2">
    <source>
        <dbReference type="Pfam" id="PF12697"/>
    </source>
</evidence>
<dbReference type="Gene3D" id="3.40.50.1820">
    <property type="entry name" value="alpha/beta hydrolase"/>
    <property type="match status" value="1"/>
</dbReference>
<dbReference type="InterPro" id="IPR000073">
    <property type="entry name" value="AB_hydrolase_1"/>
</dbReference>